<dbReference type="EMBL" id="CAJNIZ010046823">
    <property type="protein sequence ID" value="CAE7757386.1"/>
    <property type="molecule type" value="Genomic_DNA"/>
</dbReference>
<evidence type="ECO:0000313" key="3">
    <source>
        <dbReference type="Proteomes" id="UP000649617"/>
    </source>
</evidence>
<comment type="caution">
    <text evidence="2">The sequence shown here is derived from an EMBL/GenBank/DDBJ whole genome shotgun (WGS) entry which is preliminary data.</text>
</comment>
<keyword evidence="3" id="KW-1185">Reference proteome</keyword>
<proteinExistence type="predicted"/>
<accession>A0A812Y5E6</accession>
<evidence type="ECO:0000256" key="1">
    <source>
        <dbReference type="SAM" id="MobiDB-lite"/>
    </source>
</evidence>
<evidence type="ECO:0000313" key="2">
    <source>
        <dbReference type="EMBL" id="CAE7757386.1"/>
    </source>
</evidence>
<sequence>GILPKAGMAPASSSAPVAKTKPSEEEERAQAWAVMKVLQAAGGKAPLANACAALLALGIMQGPHQNVCKNVVTLVQSRNDLFEQLPKHWRMIGQKDLIISLKPSALATSSKASR</sequence>
<name>A0A812Y5E6_SYMPI</name>
<organism evidence="2 3">
    <name type="scientific">Symbiodinium pilosum</name>
    <name type="common">Dinoflagellate</name>
    <dbReference type="NCBI Taxonomy" id="2952"/>
    <lineage>
        <taxon>Eukaryota</taxon>
        <taxon>Sar</taxon>
        <taxon>Alveolata</taxon>
        <taxon>Dinophyceae</taxon>
        <taxon>Suessiales</taxon>
        <taxon>Symbiodiniaceae</taxon>
        <taxon>Symbiodinium</taxon>
    </lineage>
</organism>
<feature type="non-terminal residue" evidence="2">
    <location>
        <position position="114"/>
    </location>
</feature>
<dbReference type="AlphaFoldDB" id="A0A812Y5E6"/>
<protein>
    <submittedName>
        <fullName evidence="2">Uncharacterized protein</fullName>
    </submittedName>
</protein>
<reference evidence="2" key="1">
    <citation type="submission" date="2021-02" db="EMBL/GenBank/DDBJ databases">
        <authorList>
            <person name="Dougan E. K."/>
            <person name="Rhodes N."/>
            <person name="Thang M."/>
            <person name="Chan C."/>
        </authorList>
    </citation>
    <scope>NUCLEOTIDE SEQUENCE</scope>
</reference>
<dbReference type="Proteomes" id="UP000649617">
    <property type="component" value="Unassembled WGS sequence"/>
</dbReference>
<feature type="region of interest" description="Disordered" evidence="1">
    <location>
        <begin position="1"/>
        <end position="26"/>
    </location>
</feature>
<gene>
    <name evidence="2" type="ORF">SPIL2461_LOCUS22039</name>
</gene>